<accession>A0A318EJQ2</accession>
<evidence type="ECO:0000313" key="3">
    <source>
        <dbReference type="Proteomes" id="UP000248330"/>
    </source>
</evidence>
<protein>
    <submittedName>
        <fullName evidence="2">Uncharacterized protein</fullName>
    </submittedName>
</protein>
<proteinExistence type="predicted"/>
<keyword evidence="3" id="KW-1185">Reference proteome</keyword>
<evidence type="ECO:0000313" key="2">
    <source>
        <dbReference type="EMBL" id="PXV69480.1"/>
    </source>
</evidence>
<keyword evidence="1" id="KW-0732">Signal</keyword>
<feature type="signal peptide" evidence="1">
    <location>
        <begin position="1"/>
        <end position="23"/>
    </location>
</feature>
<name>A0A318EJQ2_9GAMM</name>
<reference evidence="2 3" key="1">
    <citation type="submission" date="2018-04" db="EMBL/GenBank/DDBJ databases">
        <title>Genomic Encyclopedia of Type Strains, Phase IV (KMG-IV): sequencing the most valuable type-strain genomes for metagenomic binning, comparative biology and taxonomic classification.</title>
        <authorList>
            <person name="Goeker M."/>
        </authorList>
    </citation>
    <scope>NUCLEOTIDE SEQUENCE [LARGE SCALE GENOMIC DNA]</scope>
    <source>
        <strain evidence="2 3">DSM 104150</strain>
    </source>
</reference>
<feature type="chain" id="PRO_5016357055" evidence="1">
    <location>
        <begin position="24"/>
        <end position="36"/>
    </location>
</feature>
<evidence type="ECO:0000256" key="1">
    <source>
        <dbReference type="SAM" id="SignalP"/>
    </source>
</evidence>
<organism evidence="2 3">
    <name type="scientific">Sinimarinibacterium flocculans</name>
    <dbReference type="NCBI Taxonomy" id="985250"/>
    <lineage>
        <taxon>Bacteria</taxon>
        <taxon>Pseudomonadati</taxon>
        <taxon>Pseudomonadota</taxon>
        <taxon>Gammaproteobacteria</taxon>
        <taxon>Nevskiales</taxon>
        <taxon>Nevskiaceae</taxon>
        <taxon>Sinimarinibacterium</taxon>
    </lineage>
</organism>
<dbReference type="AlphaFoldDB" id="A0A318EJQ2"/>
<dbReference type="EMBL" id="QICN01000003">
    <property type="protein sequence ID" value="PXV69480.1"/>
    <property type="molecule type" value="Genomic_DNA"/>
</dbReference>
<comment type="caution">
    <text evidence="2">The sequence shown here is derived from an EMBL/GenBank/DDBJ whole genome shotgun (WGS) entry which is preliminary data.</text>
</comment>
<gene>
    <name evidence="2" type="ORF">C8D93_10353</name>
</gene>
<sequence>MKATTCKLLICLSLLLCGVDAQAWTGLADATVRAAG</sequence>
<dbReference type="Proteomes" id="UP000248330">
    <property type="component" value="Unassembled WGS sequence"/>
</dbReference>